<comment type="caution">
    <text evidence="2">The sequence shown here is derived from an EMBL/GenBank/DDBJ whole genome shotgun (WGS) entry which is preliminary data.</text>
</comment>
<keyword evidence="1" id="KW-0732">Signal</keyword>
<protein>
    <recommendedName>
        <fullName evidence="4">Invertebrate defensins family profile domain-containing protein</fullName>
    </recommendedName>
</protein>
<keyword evidence="3" id="KW-1185">Reference proteome</keyword>
<evidence type="ECO:0000313" key="2">
    <source>
        <dbReference type="EMBL" id="KAL1409310.1"/>
    </source>
</evidence>
<feature type="signal peptide" evidence="1">
    <location>
        <begin position="1"/>
        <end position="21"/>
    </location>
</feature>
<sequence>MKVNFLAIVTILAATAKAAESFYDPTDNTTCTLKDDGSLSCLEGKIDGVRVLDVAAQEGATPDDKDVDGGEEKRGLKGRGLTCAFRGVSGCRAKCHRIHGKPCGGRCLDDGWPWGHICYCSARC</sequence>
<dbReference type="EMBL" id="JBBXJM010000003">
    <property type="protein sequence ID" value="KAL1409310.1"/>
    <property type="molecule type" value="Genomic_DNA"/>
</dbReference>
<reference evidence="2 3" key="1">
    <citation type="submission" date="2023-08" db="EMBL/GenBank/DDBJ databases">
        <title>Annotated Genome Sequence of Vanrija albida AlHP1.</title>
        <authorList>
            <person name="Herzog R."/>
        </authorList>
    </citation>
    <scope>NUCLEOTIDE SEQUENCE [LARGE SCALE GENOMIC DNA]</scope>
    <source>
        <strain evidence="2 3">AlHP1</strain>
    </source>
</reference>
<proteinExistence type="predicted"/>
<name>A0ABR3Q3U2_9TREE</name>
<dbReference type="GeneID" id="95984334"/>
<gene>
    <name evidence="2" type="ORF">Q8F55_003291</name>
</gene>
<evidence type="ECO:0008006" key="4">
    <source>
        <dbReference type="Google" id="ProtNLM"/>
    </source>
</evidence>
<accession>A0ABR3Q3U2</accession>
<dbReference type="RefSeq" id="XP_069209254.1">
    <property type="nucleotide sequence ID" value="XM_069351836.1"/>
</dbReference>
<feature type="chain" id="PRO_5047054486" description="Invertebrate defensins family profile domain-containing protein" evidence="1">
    <location>
        <begin position="22"/>
        <end position="124"/>
    </location>
</feature>
<evidence type="ECO:0000313" key="3">
    <source>
        <dbReference type="Proteomes" id="UP001565368"/>
    </source>
</evidence>
<evidence type="ECO:0000256" key="1">
    <source>
        <dbReference type="SAM" id="SignalP"/>
    </source>
</evidence>
<organism evidence="2 3">
    <name type="scientific">Vanrija albida</name>
    <dbReference type="NCBI Taxonomy" id="181172"/>
    <lineage>
        <taxon>Eukaryota</taxon>
        <taxon>Fungi</taxon>
        <taxon>Dikarya</taxon>
        <taxon>Basidiomycota</taxon>
        <taxon>Agaricomycotina</taxon>
        <taxon>Tremellomycetes</taxon>
        <taxon>Trichosporonales</taxon>
        <taxon>Trichosporonaceae</taxon>
        <taxon>Vanrija</taxon>
    </lineage>
</organism>
<dbReference type="Proteomes" id="UP001565368">
    <property type="component" value="Unassembled WGS sequence"/>
</dbReference>